<reference evidence="2 4" key="1">
    <citation type="submission" date="2017-06" db="EMBL/GenBank/DDBJ databases">
        <title>A platform for efficient transgenesis in Macrostomum lignano, a flatworm model organism for stem cell research.</title>
        <authorList>
            <person name="Berezikov E."/>
        </authorList>
    </citation>
    <scope>NUCLEOTIDE SEQUENCE [LARGE SCALE GENOMIC DNA]</scope>
    <source>
        <strain evidence="2">DV1</strain>
        <tissue evidence="2">Whole organism</tissue>
    </source>
</reference>
<gene>
    <name evidence="3" type="ORF">BOX15_Mlig030219g1</name>
    <name evidence="2" type="ORF">BOX15_Mlig030219g2</name>
</gene>
<organism evidence="2 4">
    <name type="scientific">Macrostomum lignano</name>
    <dbReference type="NCBI Taxonomy" id="282301"/>
    <lineage>
        <taxon>Eukaryota</taxon>
        <taxon>Metazoa</taxon>
        <taxon>Spiralia</taxon>
        <taxon>Lophotrochozoa</taxon>
        <taxon>Platyhelminthes</taxon>
        <taxon>Rhabditophora</taxon>
        <taxon>Macrostomorpha</taxon>
        <taxon>Macrostomida</taxon>
        <taxon>Macrostomidae</taxon>
        <taxon>Macrostomum</taxon>
    </lineage>
</organism>
<feature type="region of interest" description="Disordered" evidence="1">
    <location>
        <begin position="107"/>
        <end position="131"/>
    </location>
</feature>
<dbReference type="EMBL" id="NIVC01002404">
    <property type="protein sequence ID" value="PAA58177.1"/>
    <property type="molecule type" value="Genomic_DNA"/>
</dbReference>
<keyword evidence="4" id="KW-1185">Reference proteome</keyword>
<protein>
    <submittedName>
        <fullName evidence="2">Uncharacterized protein</fullName>
    </submittedName>
</protein>
<evidence type="ECO:0000313" key="3">
    <source>
        <dbReference type="EMBL" id="PAA69494.1"/>
    </source>
</evidence>
<dbReference type="AlphaFoldDB" id="A0A267EBB7"/>
<accession>A0A267EBB7</accession>
<feature type="non-terminal residue" evidence="2">
    <location>
        <position position="1"/>
    </location>
</feature>
<comment type="caution">
    <text evidence="2">The sequence shown here is derived from an EMBL/GenBank/DDBJ whole genome shotgun (WGS) entry which is preliminary data.</text>
</comment>
<evidence type="ECO:0000256" key="1">
    <source>
        <dbReference type="SAM" id="MobiDB-lite"/>
    </source>
</evidence>
<evidence type="ECO:0000313" key="2">
    <source>
        <dbReference type="EMBL" id="PAA58177.1"/>
    </source>
</evidence>
<dbReference type="Proteomes" id="UP000215902">
    <property type="component" value="Unassembled WGS sequence"/>
</dbReference>
<dbReference type="EMBL" id="NIVC01001317">
    <property type="protein sequence ID" value="PAA69494.1"/>
    <property type="molecule type" value="Genomic_DNA"/>
</dbReference>
<sequence>LYKCACLTNAAKSTETHRNRSYPGKILSNFRRDSSAQSTKMTPIGITLTLLLGLTALHGVRCMSVADYDEVASDRMRYGEPDLRQSDELAMRRVLLRQMLLDYQQQQQQQQQQLHESRLQSAEPTPAGPVMHRRSYGVTPCLLKFCTW</sequence>
<proteinExistence type="predicted"/>
<evidence type="ECO:0000313" key="4">
    <source>
        <dbReference type="Proteomes" id="UP000215902"/>
    </source>
</evidence>
<name>A0A267EBB7_9PLAT</name>